<evidence type="ECO:0000313" key="3">
    <source>
        <dbReference type="Proteomes" id="UP000289340"/>
    </source>
</evidence>
<evidence type="ECO:0000313" key="2">
    <source>
        <dbReference type="EMBL" id="RZB58136.1"/>
    </source>
</evidence>
<protein>
    <recommendedName>
        <fullName evidence="1">Reverse transcriptase Ty1/copia-type domain-containing protein</fullName>
    </recommendedName>
</protein>
<dbReference type="EMBL" id="QZWG01000017">
    <property type="protein sequence ID" value="RZB58136.1"/>
    <property type="molecule type" value="Genomic_DNA"/>
</dbReference>
<comment type="caution">
    <text evidence="2">The sequence shown here is derived from an EMBL/GenBank/DDBJ whole genome shotgun (WGS) entry which is preliminary data.</text>
</comment>
<feature type="domain" description="Reverse transcriptase Ty1/copia-type" evidence="1">
    <location>
        <begin position="2"/>
        <end position="59"/>
    </location>
</feature>
<evidence type="ECO:0000259" key="1">
    <source>
        <dbReference type="Pfam" id="PF07727"/>
    </source>
</evidence>
<sequence>MRLEENKVDQCIYLKVSGSKFIFLLLYVDDILLAFNNLGMLHETKDMATRSFDMKDLGKPLESLTFFILPSKFREFHQEERRSLSIHGGCSLGSIATAIAKRWRKKCTSTHTLQFFGHNTNERPTRSNFSQVTTIVVYEDVGDFSDNEDLMPSEITFYRDVCGEEIFEGKMVSSDEVRDFSRDKSDLYEDMTSP</sequence>
<dbReference type="Pfam" id="PF07727">
    <property type="entry name" value="RVT_2"/>
    <property type="match status" value="1"/>
</dbReference>
<keyword evidence="3" id="KW-1185">Reference proteome</keyword>
<name>A0A445GAH3_GLYSO</name>
<organism evidence="2 3">
    <name type="scientific">Glycine soja</name>
    <name type="common">Wild soybean</name>
    <dbReference type="NCBI Taxonomy" id="3848"/>
    <lineage>
        <taxon>Eukaryota</taxon>
        <taxon>Viridiplantae</taxon>
        <taxon>Streptophyta</taxon>
        <taxon>Embryophyta</taxon>
        <taxon>Tracheophyta</taxon>
        <taxon>Spermatophyta</taxon>
        <taxon>Magnoliopsida</taxon>
        <taxon>eudicotyledons</taxon>
        <taxon>Gunneridae</taxon>
        <taxon>Pentapetalae</taxon>
        <taxon>rosids</taxon>
        <taxon>fabids</taxon>
        <taxon>Fabales</taxon>
        <taxon>Fabaceae</taxon>
        <taxon>Papilionoideae</taxon>
        <taxon>50 kb inversion clade</taxon>
        <taxon>NPAAA clade</taxon>
        <taxon>indigoferoid/millettioid clade</taxon>
        <taxon>Phaseoleae</taxon>
        <taxon>Glycine</taxon>
        <taxon>Glycine subgen. Soja</taxon>
    </lineage>
</organism>
<gene>
    <name evidence="2" type="ORF">D0Y65_046676</name>
</gene>
<dbReference type="Proteomes" id="UP000289340">
    <property type="component" value="Chromosome 17"/>
</dbReference>
<reference evidence="2 3" key="1">
    <citation type="submission" date="2018-09" db="EMBL/GenBank/DDBJ databases">
        <title>A high-quality reference genome of wild soybean provides a powerful tool to mine soybean genomes.</title>
        <authorList>
            <person name="Xie M."/>
            <person name="Chung C.Y.L."/>
            <person name="Li M.-W."/>
            <person name="Wong F.-L."/>
            <person name="Chan T.-F."/>
            <person name="Lam H.-M."/>
        </authorList>
    </citation>
    <scope>NUCLEOTIDE SEQUENCE [LARGE SCALE GENOMIC DNA]</scope>
    <source>
        <strain evidence="3">cv. W05</strain>
        <tissue evidence="2">Hypocotyl of etiolated seedlings</tissue>
    </source>
</reference>
<dbReference type="AlphaFoldDB" id="A0A445GAH3"/>
<proteinExistence type="predicted"/>
<accession>A0A445GAH3</accession>
<dbReference type="InterPro" id="IPR013103">
    <property type="entry name" value="RVT_2"/>
</dbReference>